<keyword evidence="8" id="KW-1185">Reference proteome</keyword>
<dbReference type="InterPro" id="IPR045214">
    <property type="entry name" value="Surf1/Surf4"/>
</dbReference>
<evidence type="ECO:0000313" key="7">
    <source>
        <dbReference type="EMBL" id="TDK66632.1"/>
    </source>
</evidence>
<comment type="similarity">
    <text evidence="2 6">Belongs to the SURF1 family.</text>
</comment>
<organism evidence="7 8">
    <name type="scientific">Sapientia aquatica</name>
    <dbReference type="NCBI Taxonomy" id="1549640"/>
    <lineage>
        <taxon>Bacteria</taxon>
        <taxon>Pseudomonadati</taxon>
        <taxon>Pseudomonadota</taxon>
        <taxon>Betaproteobacteria</taxon>
        <taxon>Burkholderiales</taxon>
        <taxon>Oxalobacteraceae</taxon>
        <taxon>Sapientia</taxon>
    </lineage>
</organism>
<gene>
    <name evidence="7" type="ORF">E2I14_09245</name>
</gene>
<dbReference type="PANTHER" id="PTHR23427">
    <property type="entry name" value="SURFEIT LOCUS PROTEIN"/>
    <property type="match status" value="1"/>
</dbReference>
<accession>A0A4R5W2P9</accession>
<dbReference type="Pfam" id="PF02104">
    <property type="entry name" value="SURF1"/>
    <property type="match status" value="1"/>
</dbReference>
<evidence type="ECO:0000256" key="6">
    <source>
        <dbReference type="RuleBase" id="RU363076"/>
    </source>
</evidence>
<name>A0A4R5W2P9_9BURK</name>
<dbReference type="Proteomes" id="UP000294829">
    <property type="component" value="Unassembled WGS sequence"/>
</dbReference>
<dbReference type="PROSITE" id="PS50895">
    <property type="entry name" value="SURF1"/>
    <property type="match status" value="1"/>
</dbReference>
<evidence type="ECO:0000256" key="5">
    <source>
        <dbReference type="ARBA" id="ARBA00023136"/>
    </source>
</evidence>
<dbReference type="PANTHER" id="PTHR23427:SF2">
    <property type="entry name" value="SURFEIT LOCUS PROTEIN 1"/>
    <property type="match status" value="1"/>
</dbReference>
<keyword evidence="6" id="KW-1003">Cell membrane</keyword>
<comment type="caution">
    <text evidence="7">The sequence shown here is derived from an EMBL/GenBank/DDBJ whole genome shotgun (WGS) entry which is preliminary data.</text>
</comment>
<dbReference type="RefSeq" id="WP_133327707.1">
    <property type="nucleotide sequence ID" value="NZ_SMYL01000003.1"/>
</dbReference>
<evidence type="ECO:0000256" key="2">
    <source>
        <dbReference type="ARBA" id="ARBA00007165"/>
    </source>
</evidence>
<proteinExistence type="inferred from homology"/>
<dbReference type="OrthoDB" id="9789940at2"/>
<keyword evidence="5 6" id="KW-0472">Membrane</keyword>
<protein>
    <recommendedName>
        <fullName evidence="6">SURF1-like protein</fullName>
    </recommendedName>
</protein>
<keyword evidence="4 6" id="KW-1133">Transmembrane helix</keyword>
<evidence type="ECO:0000256" key="3">
    <source>
        <dbReference type="ARBA" id="ARBA00022692"/>
    </source>
</evidence>
<dbReference type="GO" id="GO:0005886">
    <property type="term" value="C:plasma membrane"/>
    <property type="evidence" value="ECO:0007669"/>
    <property type="project" value="UniProtKB-SubCell"/>
</dbReference>
<dbReference type="PROSITE" id="PS51257">
    <property type="entry name" value="PROKAR_LIPOPROTEIN"/>
    <property type="match status" value="1"/>
</dbReference>
<comment type="subcellular location">
    <subcellularLocation>
        <location evidence="6">Cell membrane</location>
        <topology evidence="6">Multi-pass membrane protein</topology>
    </subcellularLocation>
    <subcellularLocation>
        <location evidence="1">Membrane</location>
    </subcellularLocation>
</comment>
<keyword evidence="3 6" id="KW-0812">Transmembrane</keyword>
<evidence type="ECO:0000313" key="8">
    <source>
        <dbReference type="Proteomes" id="UP000294829"/>
    </source>
</evidence>
<dbReference type="EMBL" id="SMYL01000003">
    <property type="protein sequence ID" value="TDK66632.1"/>
    <property type="molecule type" value="Genomic_DNA"/>
</dbReference>
<comment type="caution">
    <text evidence="6">Lacks conserved residue(s) required for the propagation of feature annotation.</text>
</comment>
<dbReference type="CDD" id="cd06662">
    <property type="entry name" value="SURF1"/>
    <property type="match status" value="1"/>
</dbReference>
<feature type="transmembrane region" description="Helical" evidence="6">
    <location>
        <begin position="211"/>
        <end position="230"/>
    </location>
</feature>
<dbReference type="AlphaFoldDB" id="A0A4R5W2P9"/>
<evidence type="ECO:0000256" key="1">
    <source>
        <dbReference type="ARBA" id="ARBA00004370"/>
    </source>
</evidence>
<dbReference type="InterPro" id="IPR002994">
    <property type="entry name" value="Surf1/Shy1"/>
</dbReference>
<sequence length="236" mass="26356">MLTFRFRLVPFIATLLLFALGCSLSYWQTQRAKTKEAIEAKLLVRESTPAVLLPPAVDVSQMEYTRVTLIGEFVADWPLYLDNRPMNGVAGIYVLMPFKLQGENKVVLVERGWLPRNSTDRATIKPYRTPSGIIQIEGALKASGGHVLQLGQSAPLQPKALVQNIEINAFNAASKFNAEPFFIEQTKGPEDGLQRDWPRASMGSERHRGYAFQWLALAVMALLFFLVTGFKGGKKQ</sequence>
<reference evidence="7 8" key="1">
    <citation type="submission" date="2019-03" db="EMBL/GenBank/DDBJ databases">
        <title>Sapientia aquatica gen. nov., sp. nov., isolated from a crater lake.</title>
        <authorList>
            <person name="Felfoldi T."/>
            <person name="Szabo A."/>
            <person name="Toth E."/>
            <person name="Schumann P."/>
            <person name="Keki Z."/>
            <person name="Marialigeti K."/>
            <person name="Mathe I."/>
        </authorList>
    </citation>
    <scope>NUCLEOTIDE SEQUENCE [LARGE SCALE GENOMIC DNA]</scope>
    <source>
        <strain evidence="7 8">SA-152</strain>
    </source>
</reference>
<evidence type="ECO:0000256" key="4">
    <source>
        <dbReference type="ARBA" id="ARBA00022989"/>
    </source>
</evidence>